<organism evidence="1 2">
    <name type="scientific">Strongyloides venezuelensis</name>
    <name type="common">Threadworm</name>
    <dbReference type="NCBI Taxonomy" id="75913"/>
    <lineage>
        <taxon>Eukaryota</taxon>
        <taxon>Metazoa</taxon>
        <taxon>Ecdysozoa</taxon>
        <taxon>Nematoda</taxon>
        <taxon>Chromadorea</taxon>
        <taxon>Rhabditida</taxon>
        <taxon>Tylenchina</taxon>
        <taxon>Panagrolaimomorpha</taxon>
        <taxon>Strongyloidoidea</taxon>
        <taxon>Strongyloididae</taxon>
        <taxon>Strongyloides</taxon>
    </lineage>
</organism>
<dbReference type="Proteomes" id="UP000035680">
    <property type="component" value="Unassembled WGS sequence"/>
</dbReference>
<dbReference type="WBParaSite" id="SVE_1636500.1">
    <property type="protein sequence ID" value="SVE_1636500.1"/>
    <property type="gene ID" value="SVE_1636500"/>
</dbReference>
<keyword evidence="1" id="KW-1185">Reference proteome</keyword>
<sequence length="183" mass="21656">MDNFMLMPSGKNVNSLRSLRENNNAKRSTVLKPRKLARNFLRESFSNRLCGKESKSGNIVRISARKCLEKKYDVKRLFFDKQQENVVGYDENGKKERKVNIGRTQNVNRVKEGRVSRRSTPLGRSKRVRTSIFSSNKSLMIRNTFHLREALWEEILEIRKKQESSNRRYPLRVRKLNVRYGYT</sequence>
<proteinExistence type="predicted"/>
<protein>
    <submittedName>
        <fullName evidence="2">Uncharacterized protein</fullName>
    </submittedName>
</protein>
<accession>A0A0K0FVJ9</accession>
<evidence type="ECO:0000313" key="1">
    <source>
        <dbReference type="Proteomes" id="UP000035680"/>
    </source>
</evidence>
<reference evidence="2" key="2">
    <citation type="submission" date="2015-08" db="UniProtKB">
        <authorList>
            <consortium name="WormBaseParasite"/>
        </authorList>
    </citation>
    <scope>IDENTIFICATION</scope>
</reference>
<name>A0A0K0FVJ9_STRVS</name>
<evidence type="ECO:0000313" key="2">
    <source>
        <dbReference type="WBParaSite" id="SVE_1636500.1"/>
    </source>
</evidence>
<reference evidence="1" key="1">
    <citation type="submission" date="2014-07" db="EMBL/GenBank/DDBJ databases">
        <authorList>
            <person name="Martin A.A"/>
            <person name="De Silva N."/>
        </authorList>
    </citation>
    <scope>NUCLEOTIDE SEQUENCE</scope>
</reference>
<dbReference type="AlphaFoldDB" id="A0A0K0FVJ9"/>